<dbReference type="GO" id="GO:0051258">
    <property type="term" value="P:protein polymerization"/>
    <property type="evidence" value="ECO:0007669"/>
    <property type="project" value="UniProtKB-UniRule"/>
</dbReference>
<feature type="binding site" evidence="8">
    <location>
        <begin position="107"/>
        <end position="109"/>
    </location>
    <ligand>
        <name>GTP</name>
        <dbReference type="ChEBI" id="CHEBI:37565"/>
    </ligand>
</feature>
<evidence type="ECO:0000259" key="11">
    <source>
        <dbReference type="SMART" id="SM00864"/>
    </source>
</evidence>
<evidence type="ECO:0000259" key="12">
    <source>
        <dbReference type="SMART" id="SM00865"/>
    </source>
</evidence>
<organism evidence="13 14">
    <name type="scientific">Buchnera aphidicola subsp. Uroleucon sonchi</name>
    <dbReference type="NCBI Taxonomy" id="118118"/>
    <lineage>
        <taxon>Bacteria</taxon>
        <taxon>Pseudomonadati</taxon>
        <taxon>Pseudomonadota</taxon>
        <taxon>Gammaproteobacteria</taxon>
        <taxon>Enterobacterales</taxon>
        <taxon>Erwiniaceae</taxon>
        <taxon>Buchnera</taxon>
    </lineage>
</organism>
<comment type="subunit">
    <text evidence="8">Homodimer. Polymerizes to form a dynamic ring structure in a strictly GTP-dependent manner. Interacts directly with several other division proteins.</text>
</comment>
<dbReference type="InterPro" id="IPR003008">
    <property type="entry name" value="Tubulin_FtsZ_GTPase"/>
</dbReference>
<dbReference type="PANTHER" id="PTHR30314">
    <property type="entry name" value="CELL DIVISION PROTEIN FTSZ-RELATED"/>
    <property type="match status" value="1"/>
</dbReference>
<dbReference type="GO" id="GO:0005525">
    <property type="term" value="F:GTP binding"/>
    <property type="evidence" value="ECO:0007669"/>
    <property type="project" value="UniProtKB-UniRule"/>
</dbReference>
<dbReference type="InterPro" id="IPR000158">
    <property type="entry name" value="Cell_div_FtsZ"/>
</dbReference>
<evidence type="ECO:0000256" key="4">
    <source>
        <dbReference type="ARBA" id="ARBA00022741"/>
    </source>
</evidence>
<evidence type="ECO:0000256" key="6">
    <source>
        <dbReference type="ARBA" id="ARBA00023210"/>
    </source>
</evidence>
<dbReference type="RefSeq" id="WP_163119129.1">
    <property type="nucleotide sequence ID" value="NZ_CP047588.1"/>
</dbReference>
<dbReference type="Proteomes" id="UP000502958">
    <property type="component" value="Chromosome"/>
</dbReference>
<evidence type="ECO:0000256" key="10">
    <source>
        <dbReference type="RuleBase" id="RU000631"/>
    </source>
</evidence>
<dbReference type="SMART" id="SM00865">
    <property type="entry name" value="Tubulin_C"/>
    <property type="match status" value="1"/>
</dbReference>
<dbReference type="InterPro" id="IPR045061">
    <property type="entry name" value="FtsZ/CetZ"/>
</dbReference>
<feature type="binding site" evidence="8">
    <location>
        <position position="186"/>
    </location>
    <ligand>
        <name>GTP</name>
        <dbReference type="ChEBI" id="CHEBI:37565"/>
    </ligand>
</feature>
<keyword evidence="2 8" id="KW-0963">Cytoplasm</keyword>
<dbReference type="FunFam" id="3.40.50.1440:FF:000023">
    <property type="entry name" value="Cell division protein FtsZ"/>
    <property type="match status" value="1"/>
</dbReference>
<feature type="domain" description="Tubulin/FtsZ 2-layer sandwich" evidence="12">
    <location>
        <begin position="206"/>
        <end position="324"/>
    </location>
</feature>
<dbReference type="HAMAP" id="MF_00909">
    <property type="entry name" value="FtsZ"/>
    <property type="match status" value="1"/>
</dbReference>
<dbReference type="Pfam" id="PF00091">
    <property type="entry name" value="Tubulin"/>
    <property type="match status" value="1"/>
</dbReference>
<dbReference type="SUPFAM" id="SSF52490">
    <property type="entry name" value="Tubulin nucleotide-binding domain-like"/>
    <property type="match status" value="1"/>
</dbReference>
<sequence>MFEATELSNNAIIKVIGVGGGGGNAVEHMIRERIEGVEFFAVNTDAQALRKIEVEQTIQIGNNVTKGLGAGANPEIGRTSAEEDKEILKSALDGADMVFIAAGMGGGTGTGAAPVVAEIAKELGILTVAVVTKPFNFEGKKRMIVAEQGVIELSKYVDSLITIPNDKLLKVLNRGISLLDAFSAANNVLKGAVQGIAELITRPGLMNVDFADVRTVMVEMGYAMMGTGISSGENRAEESAEIAISSPLLEDIDLSGARGVLVNITAGFDLKLDEFETVGNTIRSFASDNATVVIGTSLDPDMNDTLRVTVVATGIGMEKNIDLNQIKNKSSREALMDYRYQYLNLSSSKIDKKNIKKEIKSSENKVNQEPEYLDIPSFLRKKSD</sequence>
<evidence type="ECO:0000313" key="13">
    <source>
        <dbReference type="EMBL" id="QIE01943.1"/>
    </source>
</evidence>
<evidence type="ECO:0000256" key="3">
    <source>
        <dbReference type="ARBA" id="ARBA00022618"/>
    </source>
</evidence>
<dbReference type="InterPro" id="IPR020805">
    <property type="entry name" value="Cell_div_FtsZ_CS"/>
</dbReference>
<evidence type="ECO:0000256" key="1">
    <source>
        <dbReference type="ARBA" id="ARBA00009690"/>
    </source>
</evidence>
<keyword evidence="7 8" id="KW-0131">Cell cycle</keyword>
<comment type="function">
    <text evidence="8 10">Essential cell division protein that forms a contractile ring structure (Z ring) at the future cell division site. The regulation of the ring assembly controls the timing and the location of cell division. One of the functions of the FtsZ ring is to recruit other cell division proteins to the septum to produce a new cell wall between the dividing cells. Binds GTP and shows GTPase activity.</text>
</comment>
<feature type="binding site" evidence="8">
    <location>
        <position position="138"/>
    </location>
    <ligand>
        <name>GTP</name>
        <dbReference type="ChEBI" id="CHEBI:37565"/>
    </ligand>
</feature>
<evidence type="ECO:0000256" key="8">
    <source>
        <dbReference type="HAMAP-Rule" id="MF_00909"/>
    </source>
</evidence>
<dbReference type="GO" id="GO:0005737">
    <property type="term" value="C:cytoplasm"/>
    <property type="evidence" value="ECO:0007669"/>
    <property type="project" value="UniProtKB-SubCell"/>
</dbReference>
<evidence type="ECO:0000256" key="5">
    <source>
        <dbReference type="ARBA" id="ARBA00023134"/>
    </source>
</evidence>
<comment type="subcellular location">
    <subcellularLocation>
        <location evidence="8">Cytoplasm</location>
    </subcellularLocation>
    <text evidence="8">Assembles at midcell at the inner surface of the cytoplasmic membrane.</text>
</comment>
<dbReference type="InterPro" id="IPR008280">
    <property type="entry name" value="Tub_FtsZ_C"/>
</dbReference>
<dbReference type="PRINTS" id="PR00423">
    <property type="entry name" value="CELLDVISFTSZ"/>
</dbReference>
<protein>
    <recommendedName>
        <fullName evidence="8 9">Cell division protein FtsZ</fullName>
    </recommendedName>
</protein>
<keyword evidence="4 8" id="KW-0547">Nucleotide-binding</keyword>
<evidence type="ECO:0000256" key="7">
    <source>
        <dbReference type="ARBA" id="ARBA00023306"/>
    </source>
</evidence>
<name>A0A6C1F616_BUCUN</name>
<accession>A0A6C1F616</accession>
<dbReference type="Pfam" id="PF12327">
    <property type="entry name" value="FtsZ_C"/>
    <property type="match status" value="1"/>
</dbReference>
<dbReference type="Gene3D" id="3.40.50.1440">
    <property type="entry name" value="Tubulin/FtsZ, GTPase domain"/>
    <property type="match status" value="1"/>
</dbReference>
<dbReference type="NCBIfam" id="TIGR00065">
    <property type="entry name" value="ftsZ"/>
    <property type="match status" value="1"/>
</dbReference>
<dbReference type="InterPro" id="IPR024757">
    <property type="entry name" value="FtsZ_C"/>
</dbReference>
<feature type="domain" description="Tubulin/FtsZ GTPase" evidence="11">
    <location>
        <begin position="12"/>
        <end position="204"/>
    </location>
</feature>
<evidence type="ECO:0000313" key="14">
    <source>
        <dbReference type="Proteomes" id="UP000502958"/>
    </source>
</evidence>
<dbReference type="GO" id="GO:0000917">
    <property type="term" value="P:division septum assembly"/>
    <property type="evidence" value="ECO:0007669"/>
    <property type="project" value="UniProtKB-KW"/>
</dbReference>
<dbReference type="Gene3D" id="3.30.1330.20">
    <property type="entry name" value="Tubulin/FtsZ, C-terminal domain"/>
    <property type="match status" value="1"/>
</dbReference>
<gene>
    <name evidence="8 13" type="primary">ftsZ</name>
    <name evidence="13" type="ORF">GUU85_00980</name>
</gene>
<dbReference type="InterPro" id="IPR036525">
    <property type="entry name" value="Tubulin/FtsZ_GTPase_sf"/>
</dbReference>
<keyword evidence="3 8" id="KW-0132">Cell division</keyword>
<feature type="binding site" evidence="8">
    <location>
        <position position="142"/>
    </location>
    <ligand>
        <name>GTP</name>
        <dbReference type="ChEBI" id="CHEBI:37565"/>
    </ligand>
</feature>
<dbReference type="SUPFAM" id="SSF55307">
    <property type="entry name" value="Tubulin C-terminal domain-like"/>
    <property type="match status" value="1"/>
</dbReference>
<dbReference type="PROSITE" id="PS01135">
    <property type="entry name" value="FTSZ_2"/>
    <property type="match status" value="1"/>
</dbReference>
<dbReference type="PROSITE" id="PS01134">
    <property type="entry name" value="FTSZ_1"/>
    <property type="match status" value="1"/>
</dbReference>
<dbReference type="EMBL" id="CP047588">
    <property type="protein sequence ID" value="QIE01943.1"/>
    <property type="molecule type" value="Genomic_DNA"/>
</dbReference>
<dbReference type="GO" id="GO:0043093">
    <property type="term" value="P:FtsZ-dependent cytokinesis"/>
    <property type="evidence" value="ECO:0007669"/>
    <property type="project" value="UniProtKB-UniRule"/>
</dbReference>
<dbReference type="GO" id="GO:0003924">
    <property type="term" value="F:GTPase activity"/>
    <property type="evidence" value="ECO:0007669"/>
    <property type="project" value="UniProtKB-UniRule"/>
</dbReference>
<evidence type="ECO:0000256" key="9">
    <source>
        <dbReference type="NCBIfam" id="TIGR00065"/>
    </source>
</evidence>
<keyword evidence="6 8" id="KW-0717">Septation</keyword>
<evidence type="ECO:0000256" key="2">
    <source>
        <dbReference type="ARBA" id="ARBA00022490"/>
    </source>
</evidence>
<proteinExistence type="inferred from homology"/>
<comment type="similarity">
    <text evidence="1 8 10">Belongs to the FtsZ family.</text>
</comment>
<dbReference type="InterPro" id="IPR037103">
    <property type="entry name" value="Tubulin/FtsZ-like_C"/>
</dbReference>
<dbReference type="PANTHER" id="PTHR30314:SF3">
    <property type="entry name" value="MITOCHONDRIAL DIVISION PROTEIN FSZA"/>
    <property type="match status" value="1"/>
</dbReference>
<dbReference type="FunFam" id="3.30.1330.20:FF:000004">
    <property type="entry name" value="Cell division protein FtsZ"/>
    <property type="match status" value="1"/>
</dbReference>
<dbReference type="InterPro" id="IPR018316">
    <property type="entry name" value="Tubulin/FtsZ_2-layer-sand-dom"/>
</dbReference>
<feature type="binding site" evidence="8">
    <location>
        <begin position="20"/>
        <end position="24"/>
    </location>
    <ligand>
        <name>GTP</name>
        <dbReference type="ChEBI" id="CHEBI:37565"/>
    </ligand>
</feature>
<dbReference type="SMART" id="SM00864">
    <property type="entry name" value="Tubulin"/>
    <property type="match status" value="1"/>
</dbReference>
<dbReference type="AlphaFoldDB" id="A0A6C1F616"/>
<keyword evidence="5 8" id="KW-0342">GTP-binding</keyword>
<reference evidence="13 14" key="1">
    <citation type="submission" date="2020-01" db="EMBL/GenBank/DDBJ databases">
        <title>Complete genome of Buchnera aphidicola isolated from Chaitophorus populeti.</title>
        <authorList>
            <person name="Park J."/>
            <person name="Xi H."/>
        </authorList>
    </citation>
    <scope>NUCLEOTIDE SEQUENCE [LARGE SCALE GENOMIC DNA]</scope>
    <source>
        <strain evidence="13 14">UsonBac</strain>
    </source>
</reference>
<dbReference type="CDD" id="cd02201">
    <property type="entry name" value="FtsZ_type1"/>
    <property type="match status" value="1"/>
</dbReference>
<dbReference type="GO" id="GO:0032153">
    <property type="term" value="C:cell division site"/>
    <property type="evidence" value="ECO:0007669"/>
    <property type="project" value="UniProtKB-UniRule"/>
</dbReference>